<keyword evidence="8 10" id="KW-0233">DNA recombination</keyword>
<feature type="active site" evidence="10">
    <location>
        <position position="171"/>
    </location>
</feature>
<dbReference type="InterPro" id="IPR002104">
    <property type="entry name" value="Integrase_catalytic"/>
</dbReference>
<dbReference type="GO" id="GO:0051301">
    <property type="term" value="P:cell division"/>
    <property type="evidence" value="ECO:0007669"/>
    <property type="project" value="UniProtKB-UniRule"/>
</dbReference>
<dbReference type="GO" id="GO:0003677">
    <property type="term" value="F:DNA binding"/>
    <property type="evidence" value="ECO:0007669"/>
    <property type="project" value="UniProtKB-UniRule"/>
</dbReference>
<keyword evidence="15" id="KW-1185">Reference proteome</keyword>
<evidence type="ECO:0000256" key="2">
    <source>
        <dbReference type="ARBA" id="ARBA00006657"/>
    </source>
</evidence>
<dbReference type="HAMAP" id="MF_01808">
    <property type="entry name" value="Recomb_XerC_XerD"/>
    <property type="match status" value="1"/>
</dbReference>
<feature type="active site" evidence="10">
    <location>
        <position position="245"/>
    </location>
</feature>
<evidence type="ECO:0000313" key="14">
    <source>
        <dbReference type="EMBL" id="QKS71448.1"/>
    </source>
</evidence>
<dbReference type="NCBIfam" id="NF001399">
    <property type="entry name" value="PRK00283.1"/>
    <property type="match status" value="1"/>
</dbReference>
<evidence type="ECO:0000256" key="10">
    <source>
        <dbReference type="HAMAP-Rule" id="MF_01808"/>
    </source>
</evidence>
<evidence type="ECO:0000256" key="8">
    <source>
        <dbReference type="ARBA" id="ARBA00023172"/>
    </source>
</evidence>
<comment type="similarity">
    <text evidence="2 10">Belongs to the 'phage' integrase family. XerC subfamily.</text>
</comment>
<sequence length="296" mass="34167">MTQSEVDSFLSYLQVEKRASLHTVKNYQIDILEFYEFIQQRFTLTYAAVSYVHIREYLQDLYEKKLARTSISRKLSALRSFWSFLLREELVNENPFVLVQTPKKGSRLPTFLYADELEVLFTSIDTSKPLGMRNLAILELLYATGIRVTECVTLNIEDVDFDLATLFVQGKGQKERYVPIGAFALEAIDHYIKQGRSQLVKNSSEKALFINFRGSRLTDRGLRKMLTNLVEDVTLSTRISPHVIRHTFATHLLNEGADLRTVQELLGHSELSSTQIYTHVTKDRLKEVYSHTHPRA</sequence>
<feature type="active site" evidence="10">
    <location>
        <position position="147"/>
    </location>
</feature>
<evidence type="ECO:0000256" key="1">
    <source>
        <dbReference type="ARBA" id="ARBA00004496"/>
    </source>
</evidence>
<dbReference type="InterPro" id="IPR011931">
    <property type="entry name" value="Recomb_XerC"/>
</dbReference>
<dbReference type="CDD" id="cd00798">
    <property type="entry name" value="INT_XerDC_C"/>
    <property type="match status" value="1"/>
</dbReference>
<dbReference type="InterPro" id="IPR013762">
    <property type="entry name" value="Integrase-like_cat_sf"/>
</dbReference>
<evidence type="ECO:0000313" key="15">
    <source>
        <dbReference type="Proteomes" id="UP000318138"/>
    </source>
</evidence>
<dbReference type="PROSITE" id="PS51900">
    <property type="entry name" value="CB"/>
    <property type="match status" value="1"/>
</dbReference>
<dbReference type="GO" id="GO:0005737">
    <property type="term" value="C:cytoplasm"/>
    <property type="evidence" value="ECO:0007669"/>
    <property type="project" value="UniProtKB-SubCell"/>
</dbReference>
<dbReference type="KEGG" id="psua:FLK61_32625"/>
<feature type="active site" evidence="10">
    <location>
        <position position="268"/>
    </location>
</feature>
<protein>
    <recommendedName>
        <fullName evidence="10 11">Tyrosine recombinase XerC</fullName>
    </recommendedName>
</protein>
<dbReference type="Proteomes" id="UP000318138">
    <property type="component" value="Chromosome"/>
</dbReference>
<organism evidence="14 15">
    <name type="scientific">Paenalkalicoccus suaedae</name>
    <dbReference type="NCBI Taxonomy" id="2592382"/>
    <lineage>
        <taxon>Bacteria</taxon>
        <taxon>Bacillati</taxon>
        <taxon>Bacillota</taxon>
        <taxon>Bacilli</taxon>
        <taxon>Bacillales</taxon>
        <taxon>Bacillaceae</taxon>
        <taxon>Paenalkalicoccus</taxon>
    </lineage>
</organism>
<dbReference type="InterPro" id="IPR011010">
    <property type="entry name" value="DNA_brk_join_enz"/>
</dbReference>
<dbReference type="InterPro" id="IPR050090">
    <property type="entry name" value="Tyrosine_recombinase_XerCD"/>
</dbReference>
<dbReference type="EMBL" id="CP041372">
    <property type="protein sequence ID" value="QKS71448.1"/>
    <property type="molecule type" value="Genomic_DNA"/>
</dbReference>
<feature type="active site" evidence="10">
    <location>
        <position position="242"/>
    </location>
</feature>
<comment type="subunit">
    <text evidence="10">Forms a cyclic heterotetrameric complex composed of two molecules of XerC and two molecules of XerD.</text>
</comment>
<accession>A0A859FF42</accession>
<keyword evidence="9 10" id="KW-0131">Cell cycle</keyword>
<keyword evidence="6 10" id="KW-0229">DNA integration</keyword>
<name>A0A859FF42_9BACI</name>
<evidence type="ECO:0000256" key="9">
    <source>
        <dbReference type="ARBA" id="ARBA00023306"/>
    </source>
</evidence>
<dbReference type="InterPro" id="IPR004107">
    <property type="entry name" value="Integrase_SAM-like_N"/>
</dbReference>
<dbReference type="InterPro" id="IPR044068">
    <property type="entry name" value="CB"/>
</dbReference>
<evidence type="ECO:0000256" key="3">
    <source>
        <dbReference type="ARBA" id="ARBA00022490"/>
    </source>
</evidence>
<evidence type="ECO:0000256" key="4">
    <source>
        <dbReference type="ARBA" id="ARBA00022618"/>
    </source>
</evidence>
<feature type="domain" description="Core-binding (CB)" evidence="13">
    <location>
        <begin position="1"/>
        <end position="86"/>
    </location>
</feature>
<dbReference type="PANTHER" id="PTHR30349:SF77">
    <property type="entry name" value="TYROSINE RECOMBINASE XERC"/>
    <property type="match status" value="1"/>
</dbReference>
<gene>
    <name evidence="10 14" type="primary">xerC</name>
    <name evidence="14" type="ORF">FLK61_32625</name>
</gene>
<dbReference type="Pfam" id="PF00589">
    <property type="entry name" value="Phage_integrase"/>
    <property type="match status" value="1"/>
</dbReference>
<dbReference type="GO" id="GO:0007059">
    <property type="term" value="P:chromosome segregation"/>
    <property type="evidence" value="ECO:0007669"/>
    <property type="project" value="UniProtKB-UniRule"/>
</dbReference>
<keyword evidence="7 10" id="KW-0238">DNA-binding</keyword>
<dbReference type="NCBIfam" id="TIGR02224">
    <property type="entry name" value="recomb_XerC"/>
    <property type="match status" value="1"/>
</dbReference>
<dbReference type="GO" id="GO:0006313">
    <property type="term" value="P:DNA transposition"/>
    <property type="evidence" value="ECO:0007669"/>
    <property type="project" value="UniProtKB-UniRule"/>
</dbReference>
<reference evidence="15" key="1">
    <citation type="submission" date="2019-07" db="EMBL/GenBank/DDBJ databases">
        <title>Bacillus alkalisoli sp. nov. isolated from saline soil.</title>
        <authorList>
            <person name="Sun J.-Q."/>
            <person name="Xu L."/>
        </authorList>
    </citation>
    <scope>NUCLEOTIDE SEQUENCE [LARGE SCALE GENOMIC DNA]</scope>
    <source>
        <strain evidence="15">M4U3P1</strain>
    </source>
</reference>
<keyword evidence="4 10" id="KW-0132">Cell division</keyword>
<dbReference type="InterPro" id="IPR023009">
    <property type="entry name" value="Tyrosine_recombinase_XerC/XerD"/>
</dbReference>
<keyword evidence="5 10" id="KW-0159">Chromosome partition</keyword>
<feature type="active site" description="O-(3'-phospho-DNA)-tyrosine intermediate" evidence="10">
    <location>
        <position position="277"/>
    </location>
</feature>
<dbReference type="SUPFAM" id="SSF56349">
    <property type="entry name" value="DNA breaking-rejoining enzymes"/>
    <property type="match status" value="1"/>
</dbReference>
<dbReference type="AlphaFoldDB" id="A0A859FF42"/>
<dbReference type="PROSITE" id="PS51898">
    <property type="entry name" value="TYR_RECOMBINASE"/>
    <property type="match status" value="1"/>
</dbReference>
<evidence type="ECO:0000256" key="5">
    <source>
        <dbReference type="ARBA" id="ARBA00022829"/>
    </source>
</evidence>
<dbReference type="Gene3D" id="1.10.443.10">
    <property type="entry name" value="Intergrase catalytic core"/>
    <property type="match status" value="1"/>
</dbReference>
<dbReference type="RefSeq" id="WP_176009483.1">
    <property type="nucleotide sequence ID" value="NZ_CP041372.2"/>
</dbReference>
<dbReference type="InterPro" id="IPR010998">
    <property type="entry name" value="Integrase_recombinase_N"/>
</dbReference>
<dbReference type="GO" id="GO:0009037">
    <property type="term" value="F:tyrosine-based site-specific recombinase activity"/>
    <property type="evidence" value="ECO:0007669"/>
    <property type="project" value="UniProtKB-UniRule"/>
</dbReference>
<evidence type="ECO:0000256" key="11">
    <source>
        <dbReference type="NCBIfam" id="TIGR02224"/>
    </source>
</evidence>
<evidence type="ECO:0000256" key="7">
    <source>
        <dbReference type="ARBA" id="ARBA00023125"/>
    </source>
</evidence>
<keyword evidence="3 10" id="KW-0963">Cytoplasm</keyword>
<comment type="function">
    <text evidence="10">Site-specific tyrosine recombinase, which acts by catalyzing the cutting and rejoining of the recombining DNA molecules. The XerC-XerD complex is essential to convert dimers of the bacterial chromosome into monomers to permit their segregation at cell division. It also contributes to the segregational stability of plasmids.</text>
</comment>
<evidence type="ECO:0000259" key="13">
    <source>
        <dbReference type="PROSITE" id="PS51900"/>
    </source>
</evidence>
<dbReference type="NCBIfam" id="NF040815">
    <property type="entry name" value="recomb_XerA_Arch"/>
    <property type="match status" value="1"/>
</dbReference>
<comment type="subcellular location">
    <subcellularLocation>
        <location evidence="1 10">Cytoplasm</location>
    </subcellularLocation>
</comment>
<dbReference type="Gene3D" id="1.10.150.130">
    <property type="match status" value="1"/>
</dbReference>
<dbReference type="Pfam" id="PF02899">
    <property type="entry name" value="Phage_int_SAM_1"/>
    <property type="match status" value="1"/>
</dbReference>
<proteinExistence type="inferred from homology"/>
<dbReference type="PANTHER" id="PTHR30349">
    <property type="entry name" value="PHAGE INTEGRASE-RELATED"/>
    <property type="match status" value="1"/>
</dbReference>
<feature type="domain" description="Tyr recombinase" evidence="12">
    <location>
        <begin position="107"/>
        <end position="290"/>
    </location>
</feature>
<evidence type="ECO:0000256" key="6">
    <source>
        <dbReference type="ARBA" id="ARBA00022908"/>
    </source>
</evidence>
<evidence type="ECO:0000259" key="12">
    <source>
        <dbReference type="PROSITE" id="PS51898"/>
    </source>
</evidence>